<dbReference type="EMBL" id="CACSIP010000001">
    <property type="protein sequence ID" value="CAA0082798.1"/>
    <property type="molecule type" value="Genomic_DNA"/>
</dbReference>
<dbReference type="CDD" id="cd11555">
    <property type="entry name" value="SLC-NCS1sbd_u1"/>
    <property type="match status" value="1"/>
</dbReference>
<dbReference type="RefSeq" id="WP_159228762.1">
    <property type="nucleotide sequence ID" value="NZ_CACSIP010000001.1"/>
</dbReference>
<evidence type="ECO:0000256" key="1">
    <source>
        <dbReference type="ARBA" id="ARBA00004141"/>
    </source>
</evidence>
<feature type="transmembrane region" description="Helical" evidence="6">
    <location>
        <begin position="91"/>
        <end position="110"/>
    </location>
</feature>
<dbReference type="InterPro" id="IPR001248">
    <property type="entry name" value="Pur-cyt_permease"/>
</dbReference>
<feature type="transmembrane region" description="Helical" evidence="6">
    <location>
        <begin position="338"/>
        <end position="360"/>
    </location>
</feature>
<dbReference type="GO" id="GO:0005886">
    <property type="term" value="C:plasma membrane"/>
    <property type="evidence" value="ECO:0007669"/>
    <property type="project" value="TreeGrafter"/>
</dbReference>
<dbReference type="Pfam" id="PF02133">
    <property type="entry name" value="Transp_cyt_pur"/>
    <property type="match status" value="1"/>
</dbReference>
<dbReference type="GO" id="GO:0015205">
    <property type="term" value="F:nucleobase transmembrane transporter activity"/>
    <property type="evidence" value="ECO:0007669"/>
    <property type="project" value="TreeGrafter"/>
</dbReference>
<feature type="transmembrane region" description="Helical" evidence="6">
    <location>
        <begin position="381"/>
        <end position="400"/>
    </location>
</feature>
<evidence type="ECO:0000256" key="6">
    <source>
        <dbReference type="SAM" id="Phobius"/>
    </source>
</evidence>
<comment type="subcellular location">
    <subcellularLocation>
        <location evidence="1">Membrane</location>
        <topology evidence="1">Multi-pass membrane protein</topology>
    </subcellularLocation>
</comment>
<feature type="transmembrane region" description="Helical" evidence="6">
    <location>
        <begin position="252"/>
        <end position="273"/>
    </location>
</feature>
<dbReference type="OrthoDB" id="6083029at2"/>
<sequence>MATDGGNDSSGIPSPEAIVVASSPSAAAVVDGFVASEAHGSLHNDELAPTTPAQRKWGWFEIFNVWTNDVQSLAGYTLAASLFVTAGINGWFVLAAIVLAGALVMFFVNWSGRPSVKYGVPYPVVARASMGVRGAMFPATVRGIVAIFWYGAQTYFASTAVALAINAVLGATPTGMFLGMTWVDWVSYTVVAGFQIWLFVRGLDGIVKFLNFAGPAVYAVMILLLVAIWWQAGSGLLSSVGDLFAGEKQGTAALAAFVGVVGTMIAYFSAVIINFGDFARFTRSDQEMKRGNLLGLPVSLTVFTLLSLFITAGAYIVFQDGQGDPMTNPADIVGAVGNVWLSILAAVTFFVATVGINLVANFIPPVYDIVNLKPEKLNFRIAGFITAALGFIIGALWVAVIGNAGLPKFVDTLGAVLAPLYGIMIADYFLLRRQHLKLQDLYSVDPAGTYYFTKGWNIRALWAFAVSGVFAISAVWVPALHALSGFAWVFGAALGAALHMLVMRGQPLDAPKQSVTA</sequence>
<feature type="transmembrane region" description="Helical" evidence="6">
    <location>
        <begin position="293"/>
        <end position="318"/>
    </location>
</feature>
<comment type="similarity">
    <text evidence="2">Belongs to the purine-cytosine permease (2.A.39) family.</text>
</comment>
<dbReference type="Proteomes" id="UP000430146">
    <property type="component" value="Unassembled WGS sequence"/>
</dbReference>
<feature type="transmembrane region" description="Helical" evidence="6">
    <location>
        <begin position="485"/>
        <end position="503"/>
    </location>
</feature>
<keyword evidence="5 6" id="KW-0472">Membrane</keyword>
<accession>A0A5S9N4B7</accession>
<proteinExistence type="inferred from homology"/>
<dbReference type="AlphaFoldDB" id="A0A5S9N4B7"/>
<keyword evidence="4 6" id="KW-1133">Transmembrane helix</keyword>
<protein>
    <submittedName>
        <fullName evidence="7">Putative allantoin permease</fullName>
    </submittedName>
</protein>
<organism evidence="7 8">
    <name type="scientific">Mycolicibacterium vanbaalenii</name>
    <name type="common">Mycobacterium vanbaalenii</name>
    <dbReference type="NCBI Taxonomy" id="110539"/>
    <lineage>
        <taxon>Bacteria</taxon>
        <taxon>Bacillati</taxon>
        <taxon>Actinomycetota</taxon>
        <taxon>Actinomycetes</taxon>
        <taxon>Mycobacteriales</taxon>
        <taxon>Mycobacteriaceae</taxon>
        <taxon>Mycolicibacterium</taxon>
    </lineage>
</organism>
<dbReference type="Gene3D" id="1.10.4160.10">
    <property type="entry name" value="Hydantoin permease"/>
    <property type="match status" value="1"/>
</dbReference>
<gene>
    <name evidence="7" type="primary">pucI_1</name>
    <name evidence="7" type="ORF">AELLOGFF_00497</name>
</gene>
<dbReference type="PANTHER" id="PTHR30618:SF6">
    <property type="entry name" value="NCS1 FAMILY NUCLEOBASE:CATION SYMPORTER-1"/>
    <property type="match status" value="1"/>
</dbReference>
<reference evidence="7 8" key="1">
    <citation type="submission" date="2019-11" db="EMBL/GenBank/DDBJ databases">
        <authorList>
            <person name="Holert J."/>
        </authorList>
    </citation>
    <scope>NUCLEOTIDE SEQUENCE [LARGE SCALE GENOMIC DNA]</scope>
    <source>
        <strain evidence="7">BC8_1</strain>
    </source>
</reference>
<feature type="transmembrane region" description="Helical" evidence="6">
    <location>
        <begin position="182"/>
        <end position="200"/>
    </location>
</feature>
<evidence type="ECO:0000313" key="7">
    <source>
        <dbReference type="EMBL" id="CAA0082798.1"/>
    </source>
</evidence>
<feature type="transmembrane region" description="Helical" evidence="6">
    <location>
        <begin position="460"/>
        <end position="479"/>
    </location>
</feature>
<evidence type="ECO:0000256" key="3">
    <source>
        <dbReference type="ARBA" id="ARBA00022692"/>
    </source>
</evidence>
<keyword evidence="8" id="KW-1185">Reference proteome</keyword>
<dbReference type="PANTHER" id="PTHR30618">
    <property type="entry name" value="NCS1 FAMILY PURINE/PYRIMIDINE TRANSPORTER"/>
    <property type="match status" value="1"/>
</dbReference>
<feature type="transmembrane region" description="Helical" evidence="6">
    <location>
        <begin position="212"/>
        <end position="232"/>
    </location>
</feature>
<evidence type="ECO:0000256" key="2">
    <source>
        <dbReference type="ARBA" id="ARBA00008974"/>
    </source>
</evidence>
<feature type="transmembrane region" description="Helical" evidence="6">
    <location>
        <begin position="412"/>
        <end position="431"/>
    </location>
</feature>
<keyword evidence="3 6" id="KW-0812">Transmembrane</keyword>
<evidence type="ECO:0000313" key="8">
    <source>
        <dbReference type="Proteomes" id="UP000430146"/>
    </source>
</evidence>
<evidence type="ECO:0000256" key="4">
    <source>
        <dbReference type="ARBA" id="ARBA00022989"/>
    </source>
</evidence>
<name>A0A5S9N4B7_MYCVN</name>
<dbReference type="InterPro" id="IPR045225">
    <property type="entry name" value="Uracil/uridine/allantoin_perm"/>
</dbReference>
<evidence type="ECO:0000256" key="5">
    <source>
        <dbReference type="ARBA" id="ARBA00023136"/>
    </source>
</evidence>